<gene>
    <name evidence="1" type="ORF">QFW77_18805</name>
</gene>
<reference evidence="1 2" key="1">
    <citation type="submission" date="2023-04" db="EMBL/GenBank/DDBJ databases">
        <title>Luteimonas endophyticus RD2P54.</title>
        <authorList>
            <person name="Sun J.-Q."/>
        </authorList>
    </citation>
    <scope>NUCLEOTIDE SEQUENCE [LARGE SCALE GENOMIC DNA]</scope>
    <source>
        <strain evidence="1 2">RD2P54</strain>
    </source>
</reference>
<sequence length="115" mass="12421">MRMLTALSAFIALAVAAPLVAGEPRPLRRFELVNAAHDSVVSLAVATAGGGEFVDVALGPPLRGGGRAITVELPDGGCRRDFRIVFRGGRSVLYRDVDVCRHWRLRLTPRDGKSR</sequence>
<dbReference type="RefSeq" id="WP_280576414.1">
    <property type="nucleotide sequence ID" value="NZ_JARXRM010000046.1"/>
</dbReference>
<accession>A0ABT6JEJ1</accession>
<organism evidence="1 2">
    <name type="scientific">Luteimonas endophytica</name>
    <dbReference type="NCBI Taxonomy" id="3042023"/>
    <lineage>
        <taxon>Bacteria</taxon>
        <taxon>Pseudomonadati</taxon>
        <taxon>Pseudomonadota</taxon>
        <taxon>Gammaproteobacteria</taxon>
        <taxon>Lysobacterales</taxon>
        <taxon>Lysobacteraceae</taxon>
        <taxon>Luteimonas</taxon>
    </lineage>
</organism>
<evidence type="ECO:0000313" key="2">
    <source>
        <dbReference type="Proteomes" id="UP001156940"/>
    </source>
</evidence>
<dbReference type="Proteomes" id="UP001156940">
    <property type="component" value="Unassembled WGS sequence"/>
</dbReference>
<proteinExistence type="predicted"/>
<evidence type="ECO:0000313" key="1">
    <source>
        <dbReference type="EMBL" id="MDH5825022.1"/>
    </source>
</evidence>
<dbReference type="EMBL" id="JARXRM010000046">
    <property type="protein sequence ID" value="MDH5825022.1"/>
    <property type="molecule type" value="Genomic_DNA"/>
</dbReference>
<comment type="caution">
    <text evidence="1">The sequence shown here is derived from an EMBL/GenBank/DDBJ whole genome shotgun (WGS) entry which is preliminary data.</text>
</comment>
<name>A0ABT6JEJ1_9GAMM</name>
<protein>
    <submittedName>
        <fullName evidence="1">Uncharacterized protein</fullName>
    </submittedName>
</protein>
<keyword evidence="2" id="KW-1185">Reference proteome</keyword>